<proteinExistence type="predicted"/>
<dbReference type="Gene3D" id="3.40.630.30">
    <property type="match status" value="1"/>
</dbReference>
<dbReference type="SUPFAM" id="SSF55729">
    <property type="entry name" value="Acyl-CoA N-acyltransferases (Nat)"/>
    <property type="match status" value="1"/>
</dbReference>
<dbReference type="RefSeq" id="WP_091751983.1">
    <property type="nucleotide sequence ID" value="NZ_FODY01000038.1"/>
</dbReference>
<keyword evidence="1 4" id="KW-0808">Transferase</keyword>
<evidence type="ECO:0000313" key="5">
    <source>
        <dbReference type="Proteomes" id="UP000198847"/>
    </source>
</evidence>
<evidence type="ECO:0000256" key="1">
    <source>
        <dbReference type="ARBA" id="ARBA00022679"/>
    </source>
</evidence>
<dbReference type="InterPro" id="IPR016181">
    <property type="entry name" value="Acyl_CoA_acyltransferase"/>
</dbReference>
<dbReference type="AlphaFoldDB" id="A0A1H8Y2L9"/>
<dbReference type="EMBL" id="FODY01000038">
    <property type="protein sequence ID" value="SEP46326.1"/>
    <property type="molecule type" value="Genomic_DNA"/>
</dbReference>
<sequence length="144" mass="16859">MIVQPSINDYETLINIWENSVRATHDFLKEEDFQFYKPLILNEYFYHVNLFCHKDSNLEITGFMGIADDNLEMLFINPVSRGKGIGKELLIYAIEQQKVKRVDVNEQNDQAVGFYKHMGFYVINRSEFDGAGKPYPILHMELKC</sequence>
<dbReference type="GO" id="GO:0016747">
    <property type="term" value="F:acyltransferase activity, transferring groups other than amino-acyl groups"/>
    <property type="evidence" value="ECO:0007669"/>
    <property type="project" value="InterPro"/>
</dbReference>
<dbReference type="Proteomes" id="UP000198847">
    <property type="component" value="Unassembled WGS sequence"/>
</dbReference>
<keyword evidence="2" id="KW-0012">Acyltransferase</keyword>
<dbReference type="CDD" id="cd04301">
    <property type="entry name" value="NAT_SF"/>
    <property type="match status" value="1"/>
</dbReference>
<keyword evidence="5" id="KW-1185">Reference proteome</keyword>
<dbReference type="Pfam" id="PF13673">
    <property type="entry name" value="Acetyltransf_10"/>
    <property type="match status" value="1"/>
</dbReference>
<evidence type="ECO:0000313" key="4">
    <source>
        <dbReference type="EMBL" id="SEP46326.1"/>
    </source>
</evidence>
<name>A0A1H8Y2L9_9FIRM</name>
<organism evidence="4 5">
    <name type="scientific">Propionispora vibrioides</name>
    <dbReference type="NCBI Taxonomy" id="112903"/>
    <lineage>
        <taxon>Bacteria</taxon>
        <taxon>Bacillati</taxon>
        <taxon>Bacillota</taxon>
        <taxon>Negativicutes</taxon>
        <taxon>Selenomonadales</taxon>
        <taxon>Sporomusaceae</taxon>
        <taxon>Propionispora</taxon>
    </lineage>
</organism>
<evidence type="ECO:0000256" key="2">
    <source>
        <dbReference type="ARBA" id="ARBA00023315"/>
    </source>
</evidence>
<dbReference type="OrthoDB" id="88131at2"/>
<gene>
    <name evidence="4" type="ORF">SAMN04490178_13826</name>
</gene>
<protein>
    <submittedName>
        <fullName evidence="4">Putative acetyltransferase</fullName>
    </submittedName>
</protein>
<accession>A0A1H8Y2L9</accession>
<feature type="domain" description="N-acetyltransferase" evidence="3">
    <location>
        <begin position="1"/>
        <end position="144"/>
    </location>
</feature>
<dbReference type="PANTHER" id="PTHR43800:SF1">
    <property type="entry name" value="PEPTIDYL-LYSINE N-ACETYLTRANSFERASE YJAB"/>
    <property type="match status" value="1"/>
</dbReference>
<evidence type="ECO:0000259" key="3">
    <source>
        <dbReference type="PROSITE" id="PS51186"/>
    </source>
</evidence>
<reference evidence="4 5" key="1">
    <citation type="submission" date="2016-10" db="EMBL/GenBank/DDBJ databases">
        <authorList>
            <person name="de Groot N.N."/>
        </authorList>
    </citation>
    <scope>NUCLEOTIDE SEQUENCE [LARGE SCALE GENOMIC DNA]</scope>
    <source>
        <strain evidence="4 5">DSM 13305</strain>
    </source>
</reference>
<dbReference type="InterPro" id="IPR000182">
    <property type="entry name" value="GNAT_dom"/>
</dbReference>
<dbReference type="PANTHER" id="PTHR43800">
    <property type="entry name" value="PEPTIDYL-LYSINE N-ACETYLTRANSFERASE YJAB"/>
    <property type="match status" value="1"/>
</dbReference>
<dbReference type="PROSITE" id="PS51186">
    <property type="entry name" value="GNAT"/>
    <property type="match status" value="1"/>
</dbReference>
<dbReference type="STRING" id="112903.SAMN04490178_13826"/>